<gene>
    <name evidence="2" type="ORF">B0T14DRAFT_565616</name>
</gene>
<dbReference type="EMBL" id="JAULSU010000003">
    <property type="protein sequence ID" value="KAK0624334.1"/>
    <property type="molecule type" value="Genomic_DNA"/>
</dbReference>
<evidence type="ECO:0000256" key="1">
    <source>
        <dbReference type="SAM" id="MobiDB-lite"/>
    </source>
</evidence>
<sequence>MPRSFESADIDVDLLEGSYSPLSTSSSFWDVNGDGLYSFRTSTTNLSAPTSVSSRAGSDDEWDESAEDEPAVQNFRASLSNGALMKVAELVERIRATIRTACGLSTDNTPLLQSSEAPKAGHPFTSDGGIRQATGSDDSSPPILTKQAPTPRLLDSLANRRERSPPPVVCRHPPLHPFPWPCLFALRNSQNHLPCLRHEHRTPRSLLHHLFRDHLRIPYCYRCGDTFDYLVDRNIHSNARTCEVVEPAPIFEGVGEGMIYELEALLSSWNEAGGSGRGLTDEERYARIWGVVFPGDDFRRRFPHGVVEDETVRMVQCVRGYWEQNGMGILEAEFEGKTEEEMGTLSAVVLDEILMGLLLRRDGS</sequence>
<accession>A0AA40C4D7</accession>
<feature type="compositionally biased region" description="Polar residues" evidence="1">
    <location>
        <begin position="107"/>
        <end position="116"/>
    </location>
</feature>
<feature type="region of interest" description="Disordered" evidence="1">
    <location>
        <begin position="107"/>
        <end position="152"/>
    </location>
</feature>
<dbReference type="AlphaFoldDB" id="A0AA40C4D7"/>
<feature type="compositionally biased region" description="Acidic residues" evidence="1">
    <location>
        <begin position="59"/>
        <end position="69"/>
    </location>
</feature>
<proteinExistence type="predicted"/>
<evidence type="ECO:0000313" key="3">
    <source>
        <dbReference type="Proteomes" id="UP001175000"/>
    </source>
</evidence>
<protein>
    <submittedName>
        <fullName evidence="2">Uncharacterized protein</fullName>
    </submittedName>
</protein>
<name>A0AA40C4D7_9PEZI</name>
<organism evidence="2 3">
    <name type="scientific">Immersiella caudata</name>
    <dbReference type="NCBI Taxonomy" id="314043"/>
    <lineage>
        <taxon>Eukaryota</taxon>
        <taxon>Fungi</taxon>
        <taxon>Dikarya</taxon>
        <taxon>Ascomycota</taxon>
        <taxon>Pezizomycotina</taxon>
        <taxon>Sordariomycetes</taxon>
        <taxon>Sordariomycetidae</taxon>
        <taxon>Sordariales</taxon>
        <taxon>Lasiosphaeriaceae</taxon>
        <taxon>Immersiella</taxon>
    </lineage>
</organism>
<reference evidence="2" key="1">
    <citation type="submission" date="2023-06" db="EMBL/GenBank/DDBJ databases">
        <title>Genome-scale phylogeny and comparative genomics of the fungal order Sordariales.</title>
        <authorList>
            <consortium name="Lawrence Berkeley National Laboratory"/>
            <person name="Hensen N."/>
            <person name="Bonometti L."/>
            <person name="Westerberg I."/>
            <person name="Brannstrom I.O."/>
            <person name="Guillou S."/>
            <person name="Cros-Aarteil S."/>
            <person name="Calhoun S."/>
            <person name="Haridas S."/>
            <person name="Kuo A."/>
            <person name="Mondo S."/>
            <person name="Pangilinan J."/>
            <person name="Riley R."/>
            <person name="Labutti K."/>
            <person name="Andreopoulos B."/>
            <person name="Lipzen A."/>
            <person name="Chen C."/>
            <person name="Yanf M."/>
            <person name="Daum C."/>
            <person name="Ng V."/>
            <person name="Clum A."/>
            <person name="Steindorff A."/>
            <person name="Ohm R."/>
            <person name="Martin F."/>
            <person name="Silar P."/>
            <person name="Natvig D."/>
            <person name="Lalanne C."/>
            <person name="Gautier V."/>
            <person name="Ament-Velasquez S.L."/>
            <person name="Kruys A."/>
            <person name="Hutchinson M.I."/>
            <person name="Powell A.J."/>
            <person name="Barry K."/>
            <person name="Miller A.N."/>
            <person name="Grigoriev I.V."/>
            <person name="Debuchy R."/>
            <person name="Gladieux P."/>
            <person name="Thoren M.H."/>
            <person name="Johannesson H."/>
        </authorList>
    </citation>
    <scope>NUCLEOTIDE SEQUENCE</scope>
    <source>
        <strain evidence="2">CBS 606.72</strain>
    </source>
</reference>
<feature type="region of interest" description="Disordered" evidence="1">
    <location>
        <begin position="46"/>
        <end position="69"/>
    </location>
</feature>
<comment type="caution">
    <text evidence="2">The sequence shown here is derived from an EMBL/GenBank/DDBJ whole genome shotgun (WGS) entry which is preliminary data.</text>
</comment>
<feature type="compositionally biased region" description="Polar residues" evidence="1">
    <location>
        <begin position="46"/>
        <end position="56"/>
    </location>
</feature>
<keyword evidence="3" id="KW-1185">Reference proteome</keyword>
<evidence type="ECO:0000313" key="2">
    <source>
        <dbReference type="EMBL" id="KAK0624334.1"/>
    </source>
</evidence>
<dbReference type="Proteomes" id="UP001175000">
    <property type="component" value="Unassembled WGS sequence"/>
</dbReference>